<keyword evidence="4 5" id="KW-0472">Membrane</keyword>
<feature type="transmembrane region" description="Helical" evidence="5">
    <location>
        <begin position="280"/>
        <end position="303"/>
    </location>
</feature>
<feature type="transmembrane region" description="Helical" evidence="5">
    <location>
        <begin position="357"/>
        <end position="375"/>
    </location>
</feature>
<proteinExistence type="predicted"/>
<dbReference type="RefSeq" id="WP_102268301.1">
    <property type="nucleotide sequence ID" value="NZ_MCSH01000143.1"/>
</dbReference>
<comment type="caution">
    <text evidence="6">The sequence shown here is derived from an EMBL/GenBank/DDBJ whole genome shotgun (WGS) entry which is preliminary data.</text>
</comment>
<organism evidence="6 7">
    <name type="scientific">Vibrio lentus</name>
    <dbReference type="NCBI Taxonomy" id="136468"/>
    <lineage>
        <taxon>Bacteria</taxon>
        <taxon>Pseudomonadati</taxon>
        <taxon>Pseudomonadota</taxon>
        <taxon>Gammaproteobacteria</taxon>
        <taxon>Vibrionales</taxon>
        <taxon>Vibrionaceae</taxon>
        <taxon>Vibrio</taxon>
    </lineage>
</organism>
<evidence type="ECO:0000256" key="5">
    <source>
        <dbReference type="SAM" id="Phobius"/>
    </source>
</evidence>
<feature type="transmembrane region" description="Helical" evidence="5">
    <location>
        <begin position="248"/>
        <end position="268"/>
    </location>
</feature>
<evidence type="ECO:0000313" key="7">
    <source>
        <dbReference type="Proteomes" id="UP000235778"/>
    </source>
</evidence>
<evidence type="ECO:0000256" key="4">
    <source>
        <dbReference type="ARBA" id="ARBA00023136"/>
    </source>
</evidence>
<feature type="transmembrane region" description="Helical" evidence="5">
    <location>
        <begin position="207"/>
        <end position="228"/>
    </location>
</feature>
<accession>A0A2N7C2H6</accession>
<feature type="transmembrane region" description="Helical" evidence="5">
    <location>
        <begin position="85"/>
        <end position="103"/>
    </location>
</feature>
<sequence length="424" mass="47967">MKNKILKNTFWLFFEKFSSIIGTLFITIYTARYLGPENMGTINFALSIGAIIVPLAQLGSSTLIFDKSAISSEKGSKLIISSQSVRGLIYLIISVFFLLIYHLNENEEFFVFLLIVISFYFLSIDSYKPFFDGVMESRKNMIATQLGLVMSHSLRLLLVFLQKPILFFAIPYILNASIPFFYRKYKFNKVKSNISISHRVKKKYRKFAIMSGIPLALSGLSVIIYVKINQIILGQTLGMESLGLYSSATVIAQGWLFLPMILMTAILSKVISEKNKQMKNLGFSFVYLITITISVCITIFLFFFSESIMMISFGAEFIASSSLIPLLSVSSIFAMIGSVSYRIIINNGGYSFLMKKMAVMAVISVVLSYILIGIYGLNGAVYSVLLVEFFSSTFANYFFKGNMVLEIQRNIFSSMNYRHRLIRN</sequence>
<protein>
    <recommendedName>
        <fullName evidence="8">Polysaccharide biosynthesis protein C-terminal domain-containing protein</fullName>
    </recommendedName>
</protein>
<keyword evidence="2 5" id="KW-0812">Transmembrane</keyword>
<dbReference type="EMBL" id="MCSI01000079">
    <property type="protein sequence ID" value="PME68942.1"/>
    <property type="molecule type" value="Genomic_DNA"/>
</dbReference>
<evidence type="ECO:0000313" key="6">
    <source>
        <dbReference type="EMBL" id="PME68942.1"/>
    </source>
</evidence>
<evidence type="ECO:0008006" key="8">
    <source>
        <dbReference type="Google" id="ProtNLM"/>
    </source>
</evidence>
<dbReference type="CDD" id="cd13128">
    <property type="entry name" value="MATE_Wzx_like"/>
    <property type="match status" value="1"/>
</dbReference>
<comment type="subcellular location">
    <subcellularLocation>
        <location evidence="1">Membrane</location>
        <topology evidence="1">Multi-pass membrane protein</topology>
    </subcellularLocation>
</comment>
<evidence type="ECO:0000256" key="3">
    <source>
        <dbReference type="ARBA" id="ARBA00022989"/>
    </source>
</evidence>
<dbReference type="InterPro" id="IPR002797">
    <property type="entry name" value="Polysacc_synth"/>
</dbReference>
<name>A0A2N7C2H6_9VIBR</name>
<feature type="transmembrane region" description="Helical" evidence="5">
    <location>
        <begin position="381"/>
        <end position="399"/>
    </location>
</feature>
<feature type="transmembrane region" description="Helical" evidence="5">
    <location>
        <begin position="164"/>
        <end position="182"/>
    </location>
</feature>
<dbReference type="Pfam" id="PF01943">
    <property type="entry name" value="Polysacc_synt"/>
    <property type="match status" value="1"/>
</dbReference>
<reference evidence="7" key="1">
    <citation type="submission" date="2016-07" db="EMBL/GenBank/DDBJ databases">
        <title>Nontailed viruses are major unrecognized killers of bacteria in the ocean.</title>
        <authorList>
            <person name="Kauffman K."/>
            <person name="Hussain F."/>
            <person name="Yang J."/>
            <person name="Arevalo P."/>
            <person name="Brown J."/>
            <person name="Cutler M."/>
            <person name="Kelly L."/>
            <person name="Polz M.F."/>
        </authorList>
    </citation>
    <scope>NUCLEOTIDE SEQUENCE [LARGE SCALE GENOMIC DNA]</scope>
    <source>
        <strain evidence="7">10N.286.55.C1</strain>
    </source>
</reference>
<gene>
    <name evidence="6" type="ORF">BCV30_22750</name>
</gene>
<feature type="transmembrane region" description="Helical" evidence="5">
    <location>
        <begin position="323"/>
        <end position="345"/>
    </location>
</feature>
<evidence type="ECO:0000256" key="2">
    <source>
        <dbReference type="ARBA" id="ARBA00022692"/>
    </source>
</evidence>
<feature type="transmembrane region" description="Helical" evidence="5">
    <location>
        <begin position="12"/>
        <end position="32"/>
    </location>
</feature>
<dbReference type="Proteomes" id="UP000235778">
    <property type="component" value="Unassembled WGS sequence"/>
</dbReference>
<dbReference type="PANTHER" id="PTHR43424">
    <property type="entry name" value="LOCUS PUTATIVE PROTEIN 1-RELATED"/>
    <property type="match status" value="1"/>
</dbReference>
<feature type="transmembrane region" description="Helical" evidence="5">
    <location>
        <begin position="44"/>
        <end position="65"/>
    </location>
</feature>
<dbReference type="PANTHER" id="PTHR43424:SF1">
    <property type="entry name" value="LOCUS PUTATIVE PROTEIN 1-RELATED"/>
    <property type="match status" value="1"/>
</dbReference>
<dbReference type="GO" id="GO:0016020">
    <property type="term" value="C:membrane"/>
    <property type="evidence" value="ECO:0007669"/>
    <property type="project" value="UniProtKB-SubCell"/>
</dbReference>
<dbReference type="InterPro" id="IPR052556">
    <property type="entry name" value="PolySynth_Transporter"/>
</dbReference>
<dbReference type="AlphaFoldDB" id="A0A2N7C2H6"/>
<keyword evidence="3 5" id="KW-1133">Transmembrane helix</keyword>
<evidence type="ECO:0000256" key="1">
    <source>
        <dbReference type="ARBA" id="ARBA00004141"/>
    </source>
</evidence>
<feature type="transmembrane region" description="Helical" evidence="5">
    <location>
        <begin position="109"/>
        <end position="128"/>
    </location>
</feature>